<dbReference type="AlphaFoldDB" id="A0A1Y6CTE0"/>
<dbReference type="InterPro" id="IPR036388">
    <property type="entry name" value="WH-like_DNA-bd_sf"/>
</dbReference>
<dbReference type="PROSITE" id="PS50949">
    <property type="entry name" value="HTH_GNTR"/>
    <property type="match status" value="1"/>
</dbReference>
<keyword evidence="1" id="KW-0805">Transcription regulation</keyword>
<evidence type="ECO:0000313" key="6">
    <source>
        <dbReference type="EMBL" id="SMF76527.1"/>
    </source>
</evidence>
<evidence type="ECO:0000256" key="4">
    <source>
        <dbReference type="SAM" id="MobiDB-lite"/>
    </source>
</evidence>
<name>A0A1Y6CTE0_9PROT</name>
<dbReference type="PANTHER" id="PTHR43537">
    <property type="entry name" value="TRANSCRIPTIONAL REGULATOR, GNTR FAMILY"/>
    <property type="match status" value="1"/>
</dbReference>
<dbReference type="Pfam" id="PF07729">
    <property type="entry name" value="FCD"/>
    <property type="match status" value="1"/>
</dbReference>
<dbReference type="InterPro" id="IPR011711">
    <property type="entry name" value="GntR_C"/>
</dbReference>
<sequence>MSGSSVETTQDAAPDTAQDTAQDSGEARPKRWAFQRRLPLAEQIYADLRARIVSLELPPNQSLARGELSEHYGISQTPLRDALLKLEREGLVEIYPQSRTLVTRIDTQLVRETQFLRAAVEIEIAGLLAAEPDKSGLAPAGEMLERQVAASRKGDFQEFIRLDKEFHRQLFVAAGKPGLHQLIDERSGQLDRVRRFHLHLPNEGKMQQVLTDHGELLNALLASDVEAARTVMRRHLSGTLRRLDDLKAEYPDYFS</sequence>
<dbReference type="GO" id="GO:0003700">
    <property type="term" value="F:DNA-binding transcription factor activity"/>
    <property type="evidence" value="ECO:0007669"/>
    <property type="project" value="InterPro"/>
</dbReference>
<dbReference type="RefSeq" id="WP_085125964.1">
    <property type="nucleotide sequence ID" value="NZ_FWZX01000035.1"/>
</dbReference>
<dbReference type="CDD" id="cd07377">
    <property type="entry name" value="WHTH_GntR"/>
    <property type="match status" value="1"/>
</dbReference>
<dbReference type="SMART" id="SM00345">
    <property type="entry name" value="HTH_GNTR"/>
    <property type="match status" value="1"/>
</dbReference>
<feature type="region of interest" description="Disordered" evidence="4">
    <location>
        <begin position="1"/>
        <end position="29"/>
    </location>
</feature>
<evidence type="ECO:0000256" key="2">
    <source>
        <dbReference type="ARBA" id="ARBA00023125"/>
    </source>
</evidence>
<dbReference type="InterPro" id="IPR000524">
    <property type="entry name" value="Tscrpt_reg_HTH_GntR"/>
</dbReference>
<feature type="domain" description="HTH gntR-type" evidence="5">
    <location>
        <begin position="38"/>
        <end position="105"/>
    </location>
</feature>
<dbReference type="Pfam" id="PF00392">
    <property type="entry name" value="GntR"/>
    <property type="match status" value="1"/>
</dbReference>
<dbReference type="Gene3D" id="1.20.120.530">
    <property type="entry name" value="GntR ligand-binding domain-like"/>
    <property type="match status" value="1"/>
</dbReference>
<protein>
    <submittedName>
        <fullName evidence="6">Transcriptional regulator, GntR family</fullName>
    </submittedName>
</protein>
<accession>A0A1Y6CTE0</accession>
<dbReference type="EMBL" id="FWZX01000035">
    <property type="protein sequence ID" value="SMF76527.1"/>
    <property type="molecule type" value="Genomic_DNA"/>
</dbReference>
<gene>
    <name evidence="6" type="ORF">SAMN05428998_13561</name>
</gene>
<dbReference type="SMART" id="SM00895">
    <property type="entry name" value="FCD"/>
    <property type="match status" value="1"/>
</dbReference>
<dbReference type="Gene3D" id="1.10.10.10">
    <property type="entry name" value="Winged helix-like DNA-binding domain superfamily/Winged helix DNA-binding domain"/>
    <property type="match status" value="1"/>
</dbReference>
<evidence type="ECO:0000256" key="1">
    <source>
        <dbReference type="ARBA" id="ARBA00023015"/>
    </source>
</evidence>
<dbReference type="STRING" id="560819.SAMN05428998_13561"/>
<dbReference type="PANTHER" id="PTHR43537:SF45">
    <property type="entry name" value="GNTR FAMILY REGULATORY PROTEIN"/>
    <property type="match status" value="1"/>
</dbReference>
<keyword evidence="7" id="KW-1185">Reference proteome</keyword>
<dbReference type="Proteomes" id="UP000192917">
    <property type="component" value="Unassembled WGS sequence"/>
</dbReference>
<keyword evidence="3" id="KW-0804">Transcription</keyword>
<proteinExistence type="predicted"/>
<dbReference type="SUPFAM" id="SSF46785">
    <property type="entry name" value="Winged helix' DNA-binding domain"/>
    <property type="match status" value="1"/>
</dbReference>
<dbReference type="InterPro" id="IPR008920">
    <property type="entry name" value="TF_FadR/GntR_C"/>
</dbReference>
<dbReference type="SUPFAM" id="SSF48008">
    <property type="entry name" value="GntR ligand-binding domain-like"/>
    <property type="match status" value="1"/>
</dbReference>
<dbReference type="GO" id="GO:0003677">
    <property type="term" value="F:DNA binding"/>
    <property type="evidence" value="ECO:0007669"/>
    <property type="project" value="UniProtKB-KW"/>
</dbReference>
<evidence type="ECO:0000313" key="7">
    <source>
        <dbReference type="Proteomes" id="UP000192917"/>
    </source>
</evidence>
<reference evidence="6 7" key="1">
    <citation type="submission" date="2017-04" db="EMBL/GenBank/DDBJ databases">
        <authorList>
            <person name="Afonso C.L."/>
            <person name="Miller P.J."/>
            <person name="Scott M.A."/>
            <person name="Spackman E."/>
            <person name="Goraichik I."/>
            <person name="Dimitrov K.M."/>
            <person name="Suarez D.L."/>
            <person name="Swayne D.E."/>
        </authorList>
    </citation>
    <scope>NUCLEOTIDE SEQUENCE [LARGE SCALE GENOMIC DNA]</scope>
    <source>
        <strain evidence="6 7">USBA 355</strain>
    </source>
</reference>
<keyword evidence="2" id="KW-0238">DNA-binding</keyword>
<evidence type="ECO:0000256" key="3">
    <source>
        <dbReference type="ARBA" id="ARBA00023163"/>
    </source>
</evidence>
<organism evidence="6 7">
    <name type="scientific">Tistlia consotensis USBA 355</name>
    <dbReference type="NCBI Taxonomy" id="560819"/>
    <lineage>
        <taxon>Bacteria</taxon>
        <taxon>Pseudomonadati</taxon>
        <taxon>Pseudomonadota</taxon>
        <taxon>Alphaproteobacteria</taxon>
        <taxon>Rhodospirillales</taxon>
        <taxon>Rhodovibrionaceae</taxon>
        <taxon>Tistlia</taxon>
    </lineage>
</organism>
<feature type="compositionally biased region" description="Low complexity" evidence="4">
    <location>
        <begin position="8"/>
        <end position="23"/>
    </location>
</feature>
<dbReference type="InterPro" id="IPR036390">
    <property type="entry name" value="WH_DNA-bd_sf"/>
</dbReference>
<evidence type="ECO:0000259" key="5">
    <source>
        <dbReference type="PROSITE" id="PS50949"/>
    </source>
</evidence>